<dbReference type="InterPro" id="IPR011333">
    <property type="entry name" value="SKP1/BTB/POZ_sf"/>
</dbReference>
<dbReference type="PROSITE" id="PS00018">
    <property type="entry name" value="EF_HAND_1"/>
    <property type="match status" value="4"/>
</dbReference>
<sequence>MLRVMDHPNIVRLYATYEDERFLYLVMELCEGGELFDALAEATHLSEPVVQVAMRQVFGAVAHCHSKQIVHRDLKPENFILQKNAEVETSPLKLIDFGLATYCRENEELTDAYGTVLYVAPEVLGEKYNHACDVWSCGVLMYCLLCGSPPFHGKNESDILAKVVRGRYTMRGAHWMPVSSQAKHLVAKCLQKDVQQRISAVGALNHEWFACRFGEKGETPRDLHRDLLSNLKSFCVAGKANAREISSLSNEWTDGLKKLDLEQIDWSSRNDNGLTILVQSVIILLRNESCEEEMLEIIEKFIRSGASISQTCTDEAESTFNFSRPDDEEEGEECEVSVEPAGLSAIAYVQAWAQELGNAEAAFDQKVQRLGKVLNRFAGGGLKKGHDARVPVHDAIIELWEKYLAASATHDLTIDTADGLVTAHAQMLKGASAVVAAMLESPMQEGQCQRIQVKDVPKGAVSLVLEILYTCSTQNEPDYKTALQAMDVAHRWQVDVVVSVLARLLQGMITDESFSEIAEQAVLKNLDDLKTAIQSFGAASDAVKDQLKDGQLPAAVQKLFAGGTETLADSRSGERAVRATEGQLFGEHEAQNTTNEQTQTMYSLRQELQYRPTSEVPSRRSERSRTELKDRAHSRQMNRAALHRSKSPITIDVTKVQNRFKKAAMTAAAYHLTEEEQKELRRTFEKLDTDGDGFMTLQDLHRGLSDLPQMRGLNLAQLMDDLDRNQDGRLEYTEFIAAAMDQRLHQNEALCWRAFKAFDRDDDDRITYPDLLHVLQDPDLQMEVPNCRSAWQYFARMDEDGDGLVSFEDFMRMLSTQNTPVSASLYTKAALQPVGAVGAAGGFGEAILVVVGGVCLQEVAEKCERNDNDTRHTKTR</sequence>
<evidence type="ECO:0000256" key="2">
    <source>
        <dbReference type="ARBA" id="ARBA00022527"/>
    </source>
</evidence>
<feature type="domain" description="EF-hand" evidence="12">
    <location>
        <begin position="675"/>
        <end position="710"/>
    </location>
</feature>
<dbReference type="PANTHER" id="PTHR24349">
    <property type="entry name" value="SERINE/THREONINE-PROTEIN KINASE"/>
    <property type="match status" value="1"/>
</dbReference>
<feature type="domain" description="EF-hand" evidence="12">
    <location>
        <begin position="746"/>
        <end position="781"/>
    </location>
</feature>
<comment type="cofactor">
    <cofactor evidence="1">
        <name>Mg(2+)</name>
        <dbReference type="ChEBI" id="CHEBI:18420"/>
    </cofactor>
</comment>
<keyword evidence="5 13" id="KW-0418">Kinase</keyword>
<dbReference type="CDD" id="cd05117">
    <property type="entry name" value="STKc_CAMK"/>
    <property type="match status" value="1"/>
</dbReference>
<feature type="region of interest" description="Disordered" evidence="9">
    <location>
        <begin position="610"/>
        <end position="634"/>
    </location>
</feature>
<keyword evidence="6" id="KW-0106">Calcium</keyword>
<dbReference type="CDD" id="cd00051">
    <property type="entry name" value="EFh"/>
    <property type="match status" value="1"/>
</dbReference>
<evidence type="ECO:0000256" key="8">
    <source>
        <dbReference type="ARBA" id="ARBA00024334"/>
    </source>
</evidence>
<dbReference type="Gene3D" id="3.30.710.10">
    <property type="entry name" value="Potassium Channel Kv1.1, Chain A"/>
    <property type="match status" value="1"/>
</dbReference>
<dbReference type="SUPFAM" id="SSF47473">
    <property type="entry name" value="EF-hand"/>
    <property type="match status" value="1"/>
</dbReference>
<feature type="domain" description="EF-hand" evidence="12">
    <location>
        <begin position="785"/>
        <end position="820"/>
    </location>
</feature>
<dbReference type="PROSITE" id="PS50097">
    <property type="entry name" value="BTB"/>
    <property type="match status" value="1"/>
</dbReference>
<dbReference type="InterPro" id="IPR000210">
    <property type="entry name" value="BTB/POZ_dom"/>
</dbReference>
<dbReference type="InterPro" id="IPR050205">
    <property type="entry name" value="CDPK_Ser/Thr_kinases"/>
</dbReference>
<dbReference type="InterPro" id="IPR011992">
    <property type="entry name" value="EF-hand-dom_pair"/>
</dbReference>
<accession>A0ABP0KX90</accession>
<dbReference type="PROSITE" id="PS50011">
    <property type="entry name" value="PROTEIN_KINASE_DOM"/>
    <property type="match status" value="1"/>
</dbReference>
<dbReference type="SUPFAM" id="SSF56112">
    <property type="entry name" value="Protein kinase-like (PK-like)"/>
    <property type="match status" value="1"/>
</dbReference>
<dbReference type="SMART" id="SM00220">
    <property type="entry name" value="S_TKc"/>
    <property type="match status" value="1"/>
</dbReference>
<protein>
    <submittedName>
        <fullName evidence="13">Calcium-dependent protein kinase 5 (PfCDPK5)</fullName>
    </submittedName>
</protein>
<dbReference type="PROSITE" id="PS00108">
    <property type="entry name" value="PROTEIN_KINASE_ST"/>
    <property type="match status" value="1"/>
</dbReference>
<evidence type="ECO:0000313" key="14">
    <source>
        <dbReference type="Proteomes" id="UP001642464"/>
    </source>
</evidence>
<dbReference type="CDD" id="cd18186">
    <property type="entry name" value="BTB_POZ_ZBTB_KLHL-like"/>
    <property type="match status" value="1"/>
</dbReference>
<evidence type="ECO:0000259" key="12">
    <source>
        <dbReference type="PROSITE" id="PS50222"/>
    </source>
</evidence>
<evidence type="ECO:0000256" key="4">
    <source>
        <dbReference type="ARBA" id="ARBA00022741"/>
    </source>
</evidence>
<dbReference type="Gene3D" id="1.10.510.10">
    <property type="entry name" value="Transferase(Phosphotransferase) domain 1"/>
    <property type="match status" value="1"/>
</dbReference>
<dbReference type="SMART" id="SM00054">
    <property type="entry name" value="EFh"/>
    <property type="match status" value="4"/>
</dbReference>
<evidence type="ECO:0000256" key="9">
    <source>
        <dbReference type="SAM" id="MobiDB-lite"/>
    </source>
</evidence>
<dbReference type="InterPro" id="IPR008271">
    <property type="entry name" value="Ser/Thr_kinase_AS"/>
</dbReference>
<dbReference type="SUPFAM" id="SSF54695">
    <property type="entry name" value="POZ domain"/>
    <property type="match status" value="1"/>
</dbReference>
<keyword evidence="14" id="KW-1185">Reference proteome</keyword>
<dbReference type="EMBL" id="CAXAMM010013337">
    <property type="protein sequence ID" value="CAK9031142.1"/>
    <property type="molecule type" value="Genomic_DNA"/>
</dbReference>
<dbReference type="Gene3D" id="1.10.238.10">
    <property type="entry name" value="EF-hand"/>
    <property type="match status" value="2"/>
</dbReference>
<dbReference type="InterPro" id="IPR002048">
    <property type="entry name" value="EF_hand_dom"/>
</dbReference>
<reference evidence="13 14" key="1">
    <citation type="submission" date="2024-02" db="EMBL/GenBank/DDBJ databases">
        <authorList>
            <person name="Chen Y."/>
            <person name="Shah S."/>
            <person name="Dougan E. K."/>
            <person name="Thang M."/>
            <person name="Chan C."/>
        </authorList>
    </citation>
    <scope>NUCLEOTIDE SEQUENCE [LARGE SCALE GENOMIC DNA]</scope>
</reference>
<feature type="domain" description="EF-hand" evidence="12">
    <location>
        <begin position="715"/>
        <end position="745"/>
    </location>
</feature>
<dbReference type="InterPro" id="IPR011009">
    <property type="entry name" value="Kinase-like_dom_sf"/>
</dbReference>
<evidence type="ECO:0000256" key="6">
    <source>
        <dbReference type="ARBA" id="ARBA00022837"/>
    </source>
</evidence>
<evidence type="ECO:0000259" key="10">
    <source>
        <dbReference type="PROSITE" id="PS50011"/>
    </source>
</evidence>
<evidence type="ECO:0000256" key="7">
    <source>
        <dbReference type="ARBA" id="ARBA00022840"/>
    </source>
</evidence>
<gene>
    <name evidence="13" type="ORF">SCF082_LOCUS19525</name>
</gene>
<keyword evidence="7" id="KW-0067">ATP-binding</keyword>
<evidence type="ECO:0000256" key="3">
    <source>
        <dbReference type="ARBA" id="ARBA00022679"/>
    </source>
</evidence>
<dbReference type="Pfam" id="PF00651">
    <property type="entry name" value="BTB"/>
    <property type="match status" value="1"/>
</dbReference>
<dbReference type="Pfam" id="PF00069">
    <property type="entry name" value="Pkinase"/>
    <property type="match status" value="1"/>
</dbReference>
<name>A0ABP0KX90_9DINO</name>
<dbReference type="GO" id="GO:0016301">
    <property type="term" value="F:kinase activity"/>
    <property type="evidence" value="ECO:0007669"/>
    <property type="project" value="UniProtKB-KW"/>
</dbReference>
<dbReference type="PROSITE" id="PS50222">
    <property type="entry name" value="EF_HAND_2"/>
    <property type="match status" value="4"/>
</dbReference>
<dbReference type="Proteomes" id="UP001642464">
    <property type="component" value="Unassembled WGS sequence"/>
</dbReference>
<evidence type="ECO:0000256" key="5">
    <source>
        <dbReference type="ARBA" id="ARBA00022777"/>
    </source>
</evidence>
<evidence type="ECO:0000259" key="11">
    <source>
        <dbReference type="PROSITE" id="PS50097"/>
    </source>
</evidence>
<dbReference type="InterPro" id="IPR000719">
    <property type="entry name" value="Prot_kinase_dom"/>
</dbReference>
<comment type="similarity">
    <text evidence="8">Belongs to the protein kinase superfamily. Ser/Thr protein kinase family. CDPK subfamily.</text>
</comment>
<feature type="domain" description="Protein kinase" evidence="10">
    <location>
        <begin position="1"/>
        <end position="209"/>
    </location>
</feature>
<evidence type="ECO:0000256" key="1">
    <source>
        <dbReference type="ARBA" id="ARBA00001946"/>
    </source>
</evidence>
<dbReference type="SMART" id="SM00225">
    <property type="entry name" value="BTB"/>
    <property type="match status" value="1"/>
</dbReference>
<keyword evidence="4" id="KW-0547">Nucleotide-binding</keyword>
<keyword evidence="3" id="KW-0808">Transferase</keyword>
<comment type="caution">
    <text evidence="13">The sequence shown here is derived from an EMBL/GenBank/DDBJ whole genome shotgun (WGS) entry which is preliminary data.</text>
</comment>
<proteinExistence type="inferred from homology"/>
<evidence type="ECO:0000313" key="13">
    <source>
        <dbReference type="EMBL" id="CAK9031142.1"/>
    </source>
</evidence>
<organism evidence="13 14">
    <name type="scientific">Durusdinium trenchii</name>
    <dbReference type="NCBI Taxonomy" id="1381693"/>
    <lineage>
        <taxon>Eukaryota</taxon>
        <taxon>Sar</taxon>
        <taxon>Alveolata</taxon>
        <taxon>Dinophyceae</taxon>
        <taxon>Suessiales</taxon>
        <taxon>Symbiodiniaceae</taxon>
        <taxon>Durusdinium</taxon>
    </lineage>
</organism>
<keyword evidence="2" id="KW-0723">Serine/threonine-protein kinase</keyword>
<feature type="compositionally biased region" description="Basic and acidic residues" evidence="9">
    <location>
        <begin position="617"/>
        <end position="633"/>
    </location>
</feature>
<dbReference type="Pfam" id="PF13499">
    <property type="entry name" value="EF-hand_7"/>
    <property type="match status" value="2"/>
</dbReference>
<dbReference type="InterPro" id="IPR018247">
    <property type="entry name" value="EF_Hand_1_Ca_BS"/>
</dbReference>
<feature type="domain" description="BTB" evidence="11">
    <location>
        <begin position="410"/>
        <end position="477"/>
    </location>
</feature>